<dbReference type="GO" id="GO:0051537">
    <property type="term" value="F:2 iron, 2 sulfur cluster binding"/>
    <property type="evidence" value="ECO:0007669"/>
    <property type="project" value="InterPro"/>
</dbReference>
<protein>
    <recommendedName>
        <fullName evidence="8">2-methylcitrate dehydratase</fullName>
    </recommendedName>
</protein>
<evidence type="ECO:0000259" key="4">
    <source>
        <dbReference type="Pfam" id="PF03972"/>
    </source>
</evidence>
<dbReference type="Gene3D" id="1.10.4100.10">
    <property type="entry name" value="2-methylcitrate dehydratase PrpD"/>
    <property type="match status" value="1"/>
</dbReference>
<organism evidence="6 7">
    <name type="scientific">Pycnococcus provasolii</name>
    <dbReference type="NCBI Taxonomy" id="41880"/>
    <lineage>
        <taxon>Eukaryota</taxon>
        <taxon>Viridiplantae</taxon>
        <taxon>Chlorophyta</taxon>
        <taxon>Pseudoscourfieldiophyceae</taxon>
        <taxon>Pseudoscourfieldiales</taxon>
        <taxon>Pycnococcaceae</taxon>
        <taxon>Pycnococcus</taxon>
    </lineage>
</organism>
<dbReference type="Pfam" id="PF03972">
    <property type="entry name" value="MmgE_PrpD_N"/>
    <property type="match status" value="1"/>
</dbReference>
<dbReference type="GO" id="GO:0006099">
    <property type="term" value="P:tricarboxylic acid cycle"/>
    <property type="evidence" value="ECO:0007669"/>
    <property type="project" value="UniProtKB-KW"/>
</dbReference>
<evidence type="ECO:0008006" key="8">
    <source>
        <dbReference type="Google" id="ProtNLM"/>
    </source>
</evidence>
<dbReference type="Pfam" id="PF19305">
    <property type="entry name" value="MmgE_PrpD_C"/>
    <property type="match status" value="1"/>
</dbReference>
<dbReference type="Gene3D" id="3.30.1330.120">
    <property type="entry name" value="2-methylcitrate dehydratase PrpD"/>
    <property type="match status" value="1"/>
</dbReference>
<proteinExistence type="inferred from homology"/>
<feature type="domain" description="MmgE/PrpD C-terminal" evidence="5">
    <location>
        <begin position="281"/>
        <end position="454"/>
    </location>
</feature>
<dbReference type="NCBIfam" id="TIGR02330">
    <property type="entry name" value="prpD"/>
    <property type="match status" value="1"/>
</dbReference>
<keyword evidence="7" id="KW-1185">Reference proteome</keyword>
<dbReference type="OrthoDB" id="10055203at2759"/>
<dbReference type="GO" id="GO:0019679">
    <property type="term" value="P:propionate metabolic process, methylcitrate cycle"/>
    <property type="evidence" value="ECO:0007669"/>
    <property type="project" value="InterPro"/>
</dbReference>
<keyword evidence="2" id="KW-0816">Tricarboxylic acid cycle</keyword>
<comment type="similarity">
    <text evidence="1">Belongs to the PrpD family.</text>
</comment>
<dbReference type="PANTHER" id="PTHR16943:SF8">
    <property type="entry name" value="2-METHYLCITRATE DEHYDRATASE"/>
    <property type="match status" value="1"/>
</dbReference>
<keyword evidence="3" id="KW-0456">Lyase</keyword>
<evidence type="ECO:0000256" key="3">
    <source>
        <dbReference type="ARBA" id="ARBA00023239"/>
    </source>
</evidence>
<sequence length="491" mass="54302">MADLGTDQLLLDVAEYVVGYRVESAEALKTARYCLVDFLGNCIASLREPECLKVLGPLVPGTTVPHGAHVPGTAFYLDPCTAAFNMGTCAAWLSYGDSWQGADWISPFECIAAVLAVAEYLSSLRLVKGFPALTVREVLVCIVKAYEICGILATDNALNQVGVESALFVKVAATAVCTRMLGGGRREVISATSQAFVDGSGLRCYRHFPNVGTRKSWCAGDTASRSVWLALLTMRGEMGYPLALSAPVWGFNDVYHRRTSLNVSREYGTYVVENVVFKVSFPGDVHAQTAMECALRLHPQVVHRVDEVLNVTIYTSRSAIRTIDKTSPLRNPSDRETCLQYCVAIALLYGTVTTDHFADAVAQDPRIDELRSRMSVRETPQFSSDYVDPEKMSLPTAIQVHFKDRTSTTRLEVEYPLGHRRRRLECFPALEKKLMMNLSARLPATRATKLFETCMNPQLLDKLSVPEFLELFCEPPPNHVLTFAGEHLVTL</sequence>
<name>A0A830HQR8_9CHLO</name>
<evidence type="ECO:0000313" key="7">
    <source>
        <dbReference type="Proteomes" id="UP000660262"/>
    </source>
</evidence>
<dbReference type="InterPro" id="IPR042188">
    <property type="entry name" value="MmgE/PrpD_sf_2"/>
</dbReference>
<accession>A0A830HQR8</accession>
<dbReference type="InterPro" id="IPR045337">
    <property type="entry name" value="MmgE_PrpD_C"/>
</dbReference>
<evidence type="ECO:0000256" key="1">
    <source>
        <dbReference type="ARBA" id="ARBA00006174"/>
    </source>
</evidence>
<dbReference type="InterPro" id="IPR045336">
    <property type="entry name" value="MmgE_PrpD_N"/>
</dbReference>
<gene>
    <name evidence="6" type="ORF">PPROV_000610000</name>
</gene>
<feature type="domain" description="MmgE/PrpD N-terminal" evidence="4">
    <location>
        <begin position="13"/>
        <end position="260"/>
    </location>
</feature>
<dbReference type="InterPro" id="IPR012705">
    <property type="entry name" value="2Me_IsoCit_deHydtase_PrpD"/>
</dbReference>
<reference evidence="6" key="1">
    <citation type="submission" date="2020-10" db="EMBL/GenBank/DDBJ databases">
        <title>Unveiling of a novel bifunctional photoreceptor, Dualchrome1, isolated from a cosmopolitan green alga.</title>
        <authorList>
            <person name="Suzuki S."/>
            <person name="Kawachi M."/>
        </authorList>
    </citation>
    <scope>NUCLEOTIDE SEQUENCE</scope>
    <source>
        <strain evidence="6">NIES 2893</strain>
    </source>
</reference>
<dbReference type="GO" id="GO:0047547">
    <property type="term" value="F:2-methylcitrate dehydratase activity"/>
    <property type="evidence" value="ECO:0007669"/>
    <property type="project" value="InterPro"/>
</dbReference>
<dbReference type="SUPFAM" id="SSF103378">
    <property type="entry name" value="2-methylcitrate dehydratase PrpD"/>
    <property type="match status" value="1"/>
</dbReference>
<dbReference type="InterPro" id="IPR005656">
    <property type="entry name" value="MmgE_PrpD"/>
</dbReference>
<evidence type="ECO:0000313" key="6">
    <source>
        <dbReference type="EMBL" id="GHP07359.1"/>
    </source>
</evidence>
<dbReference type="InterPro" id="IPR036148">
    <property type="entry name" value="MmgE/PrpD_sf"/>
</dbReference>
<dbReference type="AlphaFoldDB" id="A0A830HQR8"/>
<evidence type="ECO:0000259" key="5">
    <source>
        <dbReference type="Pfam" id="PF19305"/>
    </source>
</evidence>
<dbReference type="EMBL" id="BNJQ01000016">
    <property type="protein sequence ID" value="GHP07359.1"/>
    <property type="molecule type" value="Genomic_DNA"/>
</dbReference>
<dbReference type="NCBIfam" id="NF006943">
    <property type="entry name" value="PRK09425.1"/>
    <property type="match status" value="1"/>
</dbReference>
<dbReference type="PANTHER" id="PTHR16943">
    <property type="entry name" value="2-METHYLCITRATE DEHYDRATASE-RELATED"/>
    <property type="match status" value="1"/>
</dbReference>
<comment type="caution">
    <text evidence="6">The sequence shown here is derived from an EMBL/GenBank/DDBJ whole genome shotgun (WGS) entry which is preliminary data.</text>
</comment>
<dbReference type="InterPro" id="IPR042183">
    <property type="entry name" value="MmgE/PrpD_sf_1"/>
</dbReference>
<evidence type="ECO:0000256" key="2">
    <source>
        <dbReference type="ARBA" id="ARBA00022532"/>
    </source>
</evidence>
<dbReference type="Proteomes" id="UP000660262">
    <property type="component" value="Unassembled WGS sequence"/>
</dbReference>